<dbReference type="GO" id="GO:0005886">
    <property type="term" value="C:plasma membrane"/>
    <property type="evidence" value="ECO:0007669"/>
    <property type="project" value="UniProtKB-SubCell"/>
</dbReference>
<feature type="transmembrane region" description="Helical" evidence="3">
    <location>
        <begin position="124"/>
        <end position="145"/>
    </location>
</feature>
<dbReference type="GO" id="GO:0015225">
    <property type="term" value="F:biotin transmembrane transporter activity"/>
    <property type="evidence" value="ECO:0007669"/>
    <property type="project" value="UniProtKB-UniRule"/>
</dbReference>
<keyword evidence="3" id="KW-0812">Transmembrane</keyword>
<protein>
    <recommendedName>
        <fullName evidence="2">Biotin transporter</fullName>
    </recommendedName>
</protein>
<gene>
    <name evidence="4" type="ORF">HHL28_03785</name>
</gene>
<keyword evidence="3" id="KW-1133">Transmembrane helix</keyword>
<keyword evidence="2" id="KW-0813">Transport</keyword>
<evidence type="ECO:0000256" key="2">
    <source>
        <dbReference type="PIRNR" id="PIRNR016661"/>
    </source>
</evidence>
<dbReference type="EMBL" id="CP051775">
    <property type="protein sequence ID" value="QJE72335.1"/>
    <property type="molecule type" value="Genomic_DNA"/>
</dbReference>
<comment type="subcellular location">
    <subcellularLocation>
        <location evidence="2">Cell membrane</location>
        <topology evidence="2">Multi-pass membrane protein</topology>
    </subcellularLocation>
</comment>
<accession>A0A858R4L5</accession>
<proteinExistence type="inferred from homology"/>
<evidence type="ECO:0000256" key="1">
    <source>
        <dbReference type="ARBA" id="ARBA00010692"/>
    </source>
</evidence>
<dbReference type="KEGG" id="acru:HHL28_03785"/>
<dbReference type="PANTHER" id="PTHR34295:SF1">
    <property type="entry name" value="BIOTIN TRANSPORTER BIOY"/>
    <property type="match status" value="1"/>
</dbReference>
<feature type="transmembrane region" description="Helical" evidence="3">
    <location>
        <begin position="151"/>
        <end position="173"/>
    </location>
</feature>
<name>A0A858R4L5_9PROT</name>
<organism evidence="4 5">
    <name type="scientific">Aerophototrophica crusticola</name>
    <dbReference type="NCBI Taxonomy" id="1709002"/>
    <lineage>
        <taxon>Bacteria</taxon>
        <taxon>Pseudomonadati</taxon>
        <taxon>Pseudomonadota</taxon>
        <taxon>Alphaproteobacteria</taxon>
        <taxon>Rhodospirillales</taxon>
        <taxon>Rhodospirillaceae</taxon>
        <taxon>Aerophototrophica</taxon>
    </lineage>
</organism>
<keyword evidence="2 3" id="KW-0472">Membrane</keyword>
<dbReference type="Pfam" id="PF02632">
    <property type="entry name" value="BioY"/>
    <property type="match status" value="1"/>
</dbReference>
<evidence type="ECO:0000313" key="5">
    <source>
        <dbReference type="Proteomes" id="UP000501891"/>
    </source>
</evidence>
<dbReference type="InterPro" id="IPR003784">
    <property type="entry name" value="BioY"/>
</dbReference>
<feature type="transmembrane region" description="Helical" evidence="3">
    <location>
        <begin position="49"/>
        <end position="71"/>
    </location>
</feature>
<comment type="similarity">
    <text evidence="1 2">Belongs to the BioY family.</text>
</comment>
<evidence type="ECO:0000256" key="3">
    <source>
        <dbReference type="SAM" id="Phobius"/>
    </source>
</evidence>
<dbReference type="AlphaFoldDB" id="A0A858R4L5"/>
<keyword evidence="5" id="KW-1185">Reference proteome</keyword>
<feature type="transmembrane region" description="Helical" evidence="3">
    <location>
        <begin position="91"/>
        <end position="112"/>
    </location>
</feature>
<feature type="transmembrane region" description="Helical" evidence="3">
    <location>
        <begin position="15"/>
        <end position="37"/>
    </location>
</feature>
<keyword evidence="2" id="KW-1003">Cell membrane</keyword>
<dbReference type="Gene3D" id="1.10.1760.20">
    <property type="match status" value="1"/>
</dbReference>
<dbReference type="PIRSF" id="PIRSF016661">
    <property type="entry name" value="BioY"/>
    <property type="match status" value="1"/>
</dbReference>
<dbReference type="Proteomes" id="UP000501891">
    <property type="component" value="Chromosome"/>
</dbReference>
<evidence type="ECO:0000313" key="4">
    <source>
        <dbReference type="EMBL" id="QJE72335.1"/>
    </source>
</evidence>
<dbReference type="PANTHER" id="PTHR34295">
    <property type="entry name" value="BIOTIN TRANSPORTER BIOY"/>
    <property type="match status" value="1"/>
</dbReference>
<sequence length="185" mass="18946">MPRTPLPLSLEDSPFAAKALVALLGSWAIAASAWVQVPMYPVPMTMQTFAVLVVGALGGWRLGAATLALYLAQGFVGMPMLAGGAGGPQYFMGPTAGYLLAFPAAAALAGFLAERGWNRRWPTLLAGFLLGHGVILAGGAAWLATLKGWEVALTAGVAPFLAATVLKSALAAATVKAVDRLRKAG</sequence>
<reference evidence="4" key="1">
    <citation type="submission" date="2020-04" db="EMBL/GenBank/DDBJ databases">
        <title>A desert anoxygenic phototrophic bacterium fixes CO2 using RubisCO under aerobic conditions.</title>
        <authorList>
            <person name="Tang K."/>
        </authorList>
    </citation>
    <scope>NUCLEOTIDE SEQUENCE [LARGE SCALE GENOMIC DNA]</scope>
    <source>
        <strain evidence="4">MIMtkB3</strain>
    </source>
</reference>